<proteinExistence type="predicted"/>
<name>Q0RQV8_FRAAA</name>
<dbReference type="Proteomes" id="UP000000657">
    <property type="component" value="Chromosome"/>
</dbReference>
<evidence type="ECO:0000313" key="1">
    <source>
        <dbReference type="EMBL" id="CAJ60065.1"/>
    </source>
</evidence>
<evidence type="ECO:0000313" key="2">
    <source>
        <dbReference type="Proteomes" id="UP000000657"/>
    </source>
</evidence>
<gene>
    <name evidence="1" type="ordered locus">FRAAL1407</name>
</gene>
<protein>
    <submittedName>
        <fullName evidence="1">Uncharacterized protein</fullName>
    </submittedName>
</protein>
<dbReference type="AlphaFoldDB" id="Q0RQV8"/>
<dbReference type="KEGG" id="fal:FRAAL1407"/>
<dbReference type="HOGENOM" id="CLU_1746947_0_0_11"/>
<dbReference type="EMBL" id="CT573213">
    <property type="protein sequence ID" value="CAJ60065.1"/>
    <property type="molecule type" value="Genomic_DNA"/>
</dbReference>
<organism evidence="1 2">
    <name type="scientific">Frankia alni (strain DSM 45986 / CECT 9034 / ACN14a)</name>
    <dbReference type="NCBI Taxonomy" id="326424"/>
    <lineage>
        <taxon>Bacteria</taxon>
        <taxon>Bacillati</taxon>
        <taxon>Actinomycetota</taxon>
        <taxon>Actinomycetes</taxon>
        <taxon>Frankiales</taxon>
        <taxon>Frankiaceae</taxon>
        <taxon>Frankia</taxon>
    </lineage>
</organism>
<reference evidence="1 2" key="1">
    <citation type="journal article" date="2007" name="Genome Res.">
        <title>Genome characteristics of facultatively symbiotic Frankia sp. strains reflect host range and host plant biogeography.</title>
        <authorList>
            <person name="Normand P."/>
            <person name="Lapierre P."/>
            <person name="Tisa L.S."/>
            <person name="Gogarten J.P."/>
            <person name="Alloisio N."/>
            <person name="Bagnarol E."/>
            <person name="Bassi C.A."/>
            <person name="Berry A.M."/>
            <person name="Bickhart D.M."/>
            <person name="Choisne N."/>
            <person name="Couloux A."/>
            <person name="Cournoyer B."/>
            <person name="Cruveiller S."/>
            <person name="Daubin V."/>
            <person name="Demange N."/>
            <person name="Francino M.P."/>
            <person name="Goltsman E."/>
            <person name="Huang Y."/>
            <person name="Kopp O.R."/>
            <person name="Labarre L."/>
            <person name="Lapidus A."/>
            <person name="Lavire C."/>
            <person name="Marechal J."/>
            <person name="Martinez M."/>
            <person name="Mastronunzio J.E."/>
            <person name="Mullin B.C."/>
            <person name="Niemann J."/>
            <person name="Pujic P."/>
            <person name="Rawnsley T."/>
            <person name="Rouy Z."/>
            <person name="Schenowitz C."/>
            <person name="Sellstedt A."/>
            <person name="Tavares F."/>
            <person name="Tomkins J.P."/>
            <person name="Vallenet D."/>
            <person name="Valverde C."/>
            <person name="Wall L.G."/>
            <person name="Wang Y."/>
            <person name="Medigue C."/>
            <person name="Benson D.R."/>
        </authorList>
    </citation>
    <scope>NUCLEOTIDE SEQUENCE [LARGE SCALE GENOMIC DNA]</scope>
    <source>
        <strain evidence="2">DSM 45986 / CECT 9034 / ACN14a</strain>
    </source>
</reference>
<keyword evidence="2" id="KW-1185">Reference proteome</keyword>
<accession>Q0RQV8</accession>
<sequence>MLPGNLHQLDRKVREWPPIGGDDRNHTAAAVGAERRGRLLLTVVGPEVCAVSAVVGRSCLHRPATGGDADGRARRSRALGWSSRMFVSADTVDIGLGGRMCADLEGFTPRSRFCNQQFPAVREDPGWTAPFTSVRSEGGILPYRRHCPP</sequence>